<protein>
    <submittedName>
        <fullName evidence="1">Uncharacterized protein</fullName>
    </submittedName>
</protein>
<evidence type="ECO:0000313" key="1">
    <source>
        <dbReference type="EMBL" id="CQR49871.1"/>
    </source>
</evidence>
<dbReference type="EMBL" id="CSTE01000002">
    <property type="protein sequence ID" value="CQR49871.1"/>
    <property type="molecule type" value="Genomic_DNA"/>
</dbReference>
<proteinExistence type="predicted"/>
<accession>A0A0D6JPR0</accession>
<dbReference type="Proteomes" id="UP000198902">
    <property type="component" value="Unassembled WGS sequence"/>
</dbReference>
<evidence type="ECO:0000313" key="2">
    <source>
        <dbReference type="Proteomes" id="UP000198902"/>
    </source>
</evidence>
<organism evidence="1 2">
    <name type="scientific">Haloferax massiliensis</name>
    <dbReference type="NCBI Taxonomy" id="1476858"/>
    <lineage>
        <taxon>Archaea</taxon>
        <taxon>Methanobacteriati</taxon>
        <taxon>Methanobacteriota</taxon>
        <taxon>Stenosarchaea group</taxon>
        <taxon>Halobacteria</taxon>
        <taxon>Halobacteriales</taxon>
        <taxon>Haloferacaceae</taxon>
        <taxon>Haloferax</taxon>
    </lineage>
</organism>
<sequence length="49" mass="5642">MVYLMLPNTMSRPRKQTANFSSMARTMRACGAWEAVSPLDDDSRRTDEF</sequence>
<gene>
    <name evidence="1" type="ORF">BN996_01347</name>
</gene>
<name>A0A0D6JPR0_9EURY</name>
<dbReference type="AlphaFoldDB" id="A0A0D6JPR0"/>
<keyword evidence="2" id="KW-1185">Reference proteome</keyword>
<reference evidence="2" key="1">
    <citation type="submission" date="2015-03" db="EMBL/GenBank/DDBJ databases">
        <authorList>
            <person name="Urmite Genomes"/>
        </authorList>
    </citation>
    <scope>NUCLEOTIDE SEQUENCE [LARGE SCALE GENOMIC DNA]</scope>
    <source>
        <strain evidence="2">Arc-Hr</strain>
    </source>
</reference>